<reference evidence="2" key="2">
    <citation type="submission" date="2025-08" db="UniProtKB">
        <authorList>
            <consortium name="RefSeq"/>
        </authorList>
    </citation>
    <scope>IDENTIFICATION</scope>
    <source>
        <tissue evidence="2">Leaf</tissue>
    </source>
</reference>
<dbReference type="PANTHER" id="PTHR33735:SF10">
    <property type="entry name" value="EXPRESSED PROTEIN"/>
    <property type="match status" value="1"/>
</dbReference>
<reference evidence="1" key="1">
    <citation type="journal article" date="2015" name="Nat. Genet.">
        <title>The pineapple genome and the evolution of CAM photosynthesis.</title>
        <authorList>
            <person name="Ming R."/>
            <person name="VanBuren R."/>
            <person name="Wai C.M."/>
            <person name="Tang H."/>
            <person name="Schatz M.C."/>
            <person name="Bowers J.E."/>
            <person name="Lyons E."/>
            <person name="Wang M.L."/>
            <person name="Chen J."/>
            <person name="Biggers E."/>
            <person name="Zhang J."/>
            <person name="Huang L."/>
            <person name="Zhang L."/>
            <person name="Miao W."/>
            <person name="Zhang J."/>
            <person name="Ye Z."/>
            <person name="Miao C."/>
            <person name="Lin Z."/>
            <person name="Wang H."/>
            <person name="Zhou H."/>
            <person name="Yim W.C."/>
            <person name="Priest H.D."/>
            <person name="Zheng C."/>
            <person name="Woodhouse M."/>
            <person name="Edger P.P."/>
            <person name="Guyot R."/>
            <person name="Guo H.B."/>
            <person name="Guo H."/>
            <person name="Zheng G."/>
            <person name="Singh R."/>
            <person name="Sharma A."/>
            <person name="Min X."/>
            <person name="Zheng Y."/>
            <person name="Lee H."/>
            <person name="Gurtowski J."/>
            <person name="Sedlazeck F.J."/>
            <person name="Harkess A."/>
            <person name="McKain M.R."/>
            <person name="Liao Z."/>
            <person name="Fang J."/>
            <person name="Liu J."/>
            <person name="Zhang X."/>
            <person name="Zhang Q."/>
            <person name="Hu W."/>
            <person name="Qin Y."/>
            <person name="Wang K."/>
            <person name="Chen L.Y."/>
            <person name="Shirley N."/>
            <person name="Lin Y.R."/>
            <person name="Liu L.Y."/>
            <person name="Hernandez A.G."/>
            <person name="Wright C.L."/>
            <person name="Bulone V."/>
            <person name="Tuskan G.A."/>
            <person name="Heath K."/>
            <person name="Zee F."/>
            <person name="Moore P.H."/>
            <person name="Sunkar R."/>
            <person name="Leebens-Mack J.H."/>
            <person name="Mockler T."/>
            <person name="Bennetzen J.L."/>
            <person name="Freeling M."/>
            <person name="Sankoff D."/>
            <person name="Paterson A.H."/>
            <person name="Zhu X."/>
            <person name="Yang X."/>
            <person name="Smith J.A."/>
            <person name="Cushman J.C."/>
            <person name="Paull R.E."/>
            <person name="Yu Q."/>
        </authorList>
    </citation>
    <scope>NUCLEOTIDE SEQUENCE [LARGE SCALE GENOMIC DNA]</scope>
    <source>
        <strain evidence="1">cv. F153</strain>
    </source>
</reference>
<dbReference type="RefSeq" id="XP_020104874.1">
    <property type="nucleotide sequence ID" value="XM_020249285.1"/>
</dbReference>
<keyword evidence="1" id="KW-1185">Reference proteome</keyword>
<dbReference type="AlphaFoldDB" id="A0A6P5G9E5"/>
<gene>
    <name evidence="2" type="primary">LOC109721593</name>
</gene>
<protein>
    <submittedName>
        <fullName evidence="2">Uncharacterized protein LOC109721593 isoform X1</fullName>
    </submittedName>
</protein>
<name>A0A6P5G9E5_ANACO</name>
<dbReference type="Proteomes" id="UP000515123">
    <property type="component" value="Linkage group 15"/>
</dbReference>
<accession>A0A6P5G9E5</accession>
<dbReference type="PANTHER" id="PTHR33735">
    <property type="entry name" value="EXPRESSED PROTEIN"/>
    <property type="match status" value="1"/>
</dbReference>
<evidence type="ECO:0000313" key="1">
    <source>
        <dbReference type="Proteomes" id="UP000515123"/>
    </source>
</evidence>
<sequence>MSLIRCLASYYRRNLRLPSHRRALSNDLTPSHSRSLATFDQRRYLWGNNHPRDLMNKKEVSVDRIDNKPTLPSTPQKSPFSTWAKWAIGLITTILLPFGNKKLLQIENEVEMVENVVENAAVVVEKVANMTEKVSSEVAERLPEDGKLKDAVVFVEHASKEVAEEAHLAQDIIHKVDELEEEVKTLLDPITHHGKVSNEKLETN</sequence>
<dbReference type="GeneID" id="109721593"/>
<organism evidence="1 2">
    <name type="scientific">Ananas comosus</name>
    <name type="common">Pineapple</name>
    <name type="synonym">Ananas ananas</name>
    <dbReference type="NCBI Taxonomy" id="4615"/>
    <lineage>
        <taxon>Eukaryota</taxon>
        <taxon>Viridiplantae</taxon>
        <taxon>Streptophyta</taxon>
        <taxon>Embryophyta</taxon>
        <taxon>Tracheophyta</taxon>
        <taxon>Spermatophyta</taxon>
        <taxon>Magnoliopsida</taxon>
        <taxon>Liliopsida</taxon>
        <taxon>Poales</taxon>
        <taxon>Bromeliaceae</taxon>
        <taxon>Bromelioideae</taxon>
        <taxon>Ananas</taxon>
    </lineage>
</organism>
<evidence type="ECO:0000313" key="2">
    <source>
        <dbReference type="RefSeq" id="XP_020104874.1"/>
    </source>
</evidence>
<proteinExistence type="predicted"/>
<dbReference type="OrthoDB" id="783687at2759"/>